<evidence type="ECO:0000313" key="2">
    <source>
        <dbReference type="EMBL" id="MCD7042315.1"/>
    </source>
</evidence>
<gene>
    <name evidence="2" type="ORF">LRQ20_28940</name>
</gene>
<dbReference type="Proteomes" id="UP001154922">
    <property type="component" value="Unassembled WGS sequence"/>
</dbReference>
<organism evidence="2 3">
    <name type="scientific">Pseudomonas petroselini</name>
    <dbReference type="NCBI Taxonomy" id="2899822"/>
    <lineage>
        <taxon>Bacteria</taxon>
        <taxon>Pseudomonadati</taxon>
        <taxon>Pseudomonadota</taxon>
        <taxon>Gammaproteobacteria</taxon>
        <taxon>Pseudomonadales</taxon>
        <taxon>Pseudomonadaceae</taxon>
        <taxon>Pseudomonas</taxon>
    </lineage>
</organism>
<protein>
    <submittedName>
        <fullName evidence="2">MBL fold metallo-hydrolase</fullName>
    </submittedName>
</protein>
<reference evidence="2 3" key="2">
    <citation type="journal article" date="2023" name="Plant Pathol.">
        <title>Dismantling and reorganizing Pseudomonas marginalis sensu#lato.</title>
        <authorList>
            <person name="Sawada H."/>
            <person name="Fujikawa T."/>
            <person name="Satou M."/>
        </authorList>
    </citation>
    <scope>NUCLEOTIDE SEQUENCE [LARGE SCALE GENOMIC DNA]</scope>
    <source>
        <strain evidence="2 3">MAFF 311096</strain>
    </source>
</reference>
<dbReference type="RefSeq" id="WP_231809970.1">
    <property type="nucleotide sequence ID" value="NZ_JAJOZG010000164.1"/>
</dbReference>
<accession>A0ABS8R3N1</accession>
<name>A0ABS8R3N1_9PSED</name>
<dbReference type="InterPro" id="IPR036866">
    <property type="entry name" value="RibonucZ/Hydroxyglut_hydro"/>
</dbReference>
<dbReference type="EMBL" id="JAJOZI010000209">
    <property type="protein sequence ID" value="MCD7042315.1"/>
    <property type="molecule type" value="Genomic_DNA"/>
</dbReference>
<dbReference type="Gene3D" id="3.60.15.10">
    <property type="entry name" value="Ribonuclease Z/Hydroxyacylglutathione hydrolase-like"/>
    <property type="match status" value="1"/>
</dbReference>
<evidence type="ECO:0000259" key="1">
    <source>
        <dbReference type="Pfam" id="PF00753"/>
    </source>
</evidence>
<feature type="domain" description="Metallo-beta-lactamase" evidence="1">
    <location>
        <begin position="20"/>
        <end position="85"/>
    </location>
</feature>
<keyword evidence="3" id="KW-1185">Reference proteome</keyword>
<dbReference type="PANTHER" id="PTHR30619:SF1">
    <property type="entry name" value="RECOMBINATION PROTEIN 2"/>
    <property type="match status" value="1"/>
</dbReference>
<dbReference type="InterPro" id="IPR052159">
    <property type="entry name" value="Competence_DNA_uptake"/>
</dbReference>
<evidence type="ECO:0000313" key="3">
    <source>
        <dbReference type="Proteomes" id="UP001154922"/>
    </source>
</evidence>
<dbReference type="SUPFAM" id="SSF56281">
    <property type="entry name" value="Metallo-hydrolase/oxidoreductase"/>
    <property type="match status" value="1"/>
</dbReference>
<comment type="caution">
    <text evidence="2">The sequence shown here is derived from an EMBL/GenBank/DDBJ whole genome shotgun (WGS) entry which is preliminary data.</text>
</comment>
<proteinExistence type="predicted"/>
<dbReference type="NCBIfam" id="NF041809">
    <property type="entry name" value="Avs1a"/>
    <property type="match status" value="1"/>
</dbReference>
<sequence>MLDENGSSLEAIVKLRMYPAGNGDAFLISASGSNVLIDAGYAQTFDDHIARDLLDLVSRGEQLDLVIASHIDADHISGLIRLLSLNGSSSAPRIAPIRDIWHNSLRSLSAENLTKISTSDRDILNAICRRGHPTPVKESGADFSEISARQGSSLASLIHEGGYQWNLKDGTVSIAIDRTSLHSLLGGSVRVIGPKQERLDGFLKWWKKRLRQMGYSGAVGPGEVIDDAFELFCEHVPETAPPSPVSLSAGGQKTLEEVHEADPSTTNGSSITAIVELGGTRVLMLADAWAEDVVNALQMLKSQGCSMMFDAVKVSHHGSLRNTSPELLELIDAPIYLVSTNGVGHGHPDFEVLAAIVDRPADFSRTILLNYATPASSLLRRHRSRSNTPFSVHENATDWITIGKS</sequence>
<dbReference type="InterPro" id="IPR001279">
    <property type="entry name" value="Metallo-B-lactamas"/>
</dbReference>
<dbReference type="Pfam" id="PF00753">
    <property type="entry name" value="Lactamase_B"/>
    <property type="match status" value="1"/>
</dbReference>
<reference evidence="2 3" key="1">
    <citation type="journal article" date="2022" name="Int. J. Syst. Evol. Microbiol.">
        <title>Pseudomonas petroselini sp. nov., a pathogen causing bacterial rot of parsley in Japan.</title>
        <authorList>
            <person name="Sawada H."/>
            <person name="Fujikawa T."/>
            <person name="Osada S."/>
            <person name="Satou M."/>
        </authorList>
    </citation>
    <scope>NUCLEOTIDE SEQUENCE [LARGE SCALE GENOMIC DNA]</scope>
    <source>
        <strain evidence="2 3">MAFF 311096</strain>
    </source>
</reference>
<dbReference type="PANTHER" id="PTHR30619">
    <property type="entry name" value="DNA INTERNALIZATION/COMPETENCE PROTEIN COMEC/REC2"/>
    <property type="match status" value="1"/>
</dbReference>